<proteinExistence type="predicted"/>
<organism evidence="1">
    <name type="scientific">bioreactor metagenome</name>
    <dbReference type="NCBI Taxonomy" id="1076179"/>
    <lineage>
        <taxon>unclassified sequences</taxon>
        <taxon>metagenomes</taxon>
        <taxon>ecological metagenomes</taxon>
    </lineage>
</organism>
<accession>A0A644U3N6</accession>
<evidence type="ECO:0000313" key="1">
    <source>
        <dbReference type="EMBL" id="MPL72741.1"/>
    </source>
</evidence>
<dbReference type="EC" id="3.4.-.-" evidence="1"/>
<name>A0A644U3N6_9ZZZZ</name>
<dbReference type="PANTHER" id="PTHR12558">
    <property type="entry name" value="CELL DIVISION CYCLE 16,23,27"/>
    <property type="match status" value="1"/>
</dbReference>
<dbReference type="InterPro" id="IPR011990">
    <property type="entry name" value="TPR-like_helical_dom_sf"/>
</dbReference>
<comment type="caution">
    <text evidence="1">The sequence shown here is derived from an EMBL/GenBank/DDBJ whole genome shotgun (WGS) entry which is preliminary data.</text>
</comment>
<dbReference type="PROSITE" id="PS50005">
    <property type="entry name" value="TPR"/>
    <property type="match status" value="3"/>
</dbReference>
<dbReference type="SUPFAM" id="SSF48452">
    <property type="entry name" value="TPR-like"/>
    <property type="match status" value="1"/>
</dbReference>
<dbReference type="SMART" id="SM00028">
    <property type="entry name" value="TPR"/>
    <property type="match status" value="7"/>
</dbReference>
<keyword evidence="1" id="KW-0645">Protease</keyword>
<dbReference type="EMBL" id="VSSQ01000068">
    <property type="protein sequence ID" value="MPL72741.1"/>
    <property type="molecule type" value="Genomic_DNA"/>
</dbReference>
<dbReference type="InterPro" id="IPR019734">
    <property type="entry name" value="TPR_rpt"/>
</dbReference>
<dbReference type="GO" id="GO:0008233">
    <property type="term" value="F:peptidase activity"/>
    <property type="evidence" value="ECO:0007669"/>
    <property type="project" value="UniProtKB-KW"/>
</dbReference>
<dbReference type="Gene3D" id="1.25.40.10">
    <property type="entry name" value="Tetratricopeptide repeat domain"/>
    <property type="match status" value="1"/>
</dbReference>
<sequence length="471" mass="54791">MSEEFDELDEDLNELIEKFENCLFNDQSCFFDSEDLLEIIDHYFASDKTQMAKSAVDFALSLYPNEVKFLIRNAQCISIEESPQKAIKILEEQRAKTPNDDSLIFALATLYSQVGLSSKAITLYQYLVKLDDKDIETYVLLGEEYIAIENYSSAARVFKKALLISPTDETLLQNFAYAAQFLENPESSVLFLKKLCEKKPFSEQNWIAYSNLLFNIGNFFDAITALDLAIAINDKNAESYLSKAEAYISLENYSQAINCFHETLEIKPDEYIILFFLGDAYEKQNNFEKAIYYFKEATKKLEFFADAWLGLAMSYFEKNDFTNAEPNIKRAIELEPQNIHYKLTYAEMLYKENYISLSEDIYQSLYEEGEELAIVTINWAMAMVSNNRLMEAISLLRETIDNNKFEEPGIYFTLIELSSRESYLKDHLDDYLFRLLLNYDVSLKMLEEFCPSLLKNPNYETLIKTYINEKD</sequence>
<dbReference type="AlphaFoldDB" id="A0A644U3N6"/>
<gene>
    <name evidence="1" type="primary">bepA_13</name>
    <name evidence="1" type="ORF">SDC9_18531</name>
</gene>
<dbReference type="PANTHER" id="PTHR12558:SF13">
    <property type="entry name" value="CELL DIVISION CYCLE PROTEIN 27 HOMOLOG"/>
    <property type="match status" value="1"/>
</dbReference>
<dbReference type="GO" id="GO:0006508">
    <property type="term" value="P:proteolysis"/>
    <property type="evidence" value="ECO:0007669"/>
    <property type="project" value="UniProtKB-KW"/>
</dbReference>
<protein>
    <submittedName>
        <fullName evidence="1">Beta-barrel assembly-enhancing protease</fullName>
        <ecNumber evidence="1">3.4.-.-</ecNumber>
    </submittedName>
</protein>
<dbReference type="Pfam" id="PF13181">
    <property type="entry name" value="TPR_8"/>
    <property type="match status" value="2"/>
</dbReference>
<dbReference type="Pfam" id="PF13432">
    <property type="entry name" value="TPR_16"/>
    <property type="match status" value="1"/>
</dbReference>
<reference evidence="1" key="1">
    <citation type="submission" date="2019-08" db="EMBL/GenBank/DDBJ databases">
        <authorList>
            <person name="Kucharzyk K."/>
            <person name="Murdoch R.W."/>
            <person name="Higgins S."/>
            <person name="Loffler F."/>
        </authorList>
    </citation>
    <scope>NUCLEOTIDE SEQUENCE</scope>
</reference>
<keyword evidence="1" id="KW-0378">Hydrolase</keyword>
<dbReference type="PROSITE" id="PS50293">
    <property type="entry name" value="TPR_REGION"/>
    <property type="match status" value="2"/>
</dbReference>